<evidence type="ECO:0000313" key="1">
    <source>
        <dbReference type="EMBL" id="TMP37421.1"/>
    </source>
</evidence>
<organism evidence="1 2">
    <name type="scientific">Pseudoalteromonas citrea</name>
    <dbReference type="NCBI Taxonomy" id="43655"/>
    <lineage>
        <taxon>Bacteria</taxon>
        <taxon>Pseudomonadati</taxon>
        <taxon>Pseudomonadota</taxon>
        <taxon>Gammaproteobacteria</taxon>
        <taxon>Alteromonadales</taxon>
        <taxon>Pseudoalteromonadaceae</taxon>
        <taxon>Pseudoalteromonas</taxon>
    </lineage>
</organism>
<protein>
    <submittedName>
        <fullName evidence="1">Uncharacterized protein</fullName>
    </submittedName>
</protein>
<comment type="caution">
    <text evidence="1">The sequence shown here is derived from an EMBL/GenBank/DDBJ whole genome shotgun (WGS) entry which is preliminary data.</text>
</comment>
<dbReference type="Proteomes" id="UP000305730">
    <property type="component" value="Unassembled WGS sequence"/>
</dbReference>
<proteinExistence type="predicted"/>
<evidence type="ECO:0000313" key="2">
    <source>
        <dbReference type="Proteomes" id="UP000305730"/>
    </source>
</evidence>
<keyword evidence="2" id="KW-1185">Reference proteome</keyword>
<sequence>LFRKQDHFYGKFRLNELSNSFEKQFHDDGFGQDYHTSEEKVLSSSLLFSSKMADTINPKINISV</sequence>
<reference evidence="2" key="2">
    <citation type="submission" date="2019-06" db="EMBL/GenBank/DDBJ databases">
        <title>Co-occurence of chitin degradation, pigmentation and bioactivity in marine Pseudoalteromonas.</title>
        <authorList>
            <person name="Sonnenschein E.C."/>
            <person name="Bech P.K."/>
        </authorList>
    </citation>
    <scope>NUCLEOTIDE SEQUENCE [LARGE SCALE GENOMIC DNA]</scope>
    <source>
        <strain evidence="2">S2233</strain>
    </source>
</reference>
<gene>
    <name evidence="1" type="ORF">CWB97_22715</name>
</gene>
<dbReference type="EMBL" id="PNCK01000170">
    <property type="protein sequence ID" value="TMP37421.1"/>
    <property type="molecule type" value="Genomic_DNA"/>
</dbReference>
<feature type="non-terminal residue" evidence="1">
    <location>
        <position position="1"/>
    </location>
</feature>
<name>A0ABY2W3F6_9GAMM</name>
<reference evidence="1 2" key="1">
    <citation type="submission" date="2017-12" db="EMBL/GenBank/DDBJ databases">
        <authorList>
            <person name="Paulsen S."/>
            <person name="Gram L.K."/>
        </authorList>
    </citation>
    <scope>NUCLEOTIDE SEQUENCE [LARGE SCALE GENOMIC DNA]</scope>
    <source>
        <strain evidence="1 2">S2233</strain>
    </source>
</reference>
<accession>A0ABY2W3F6</accession>